<comment type="caution">
    <text evidence="3">The sequence shown here is derived from an EMBL/GenBank/DDBJ whole genome shotgun (WGS) entry which is preliminary data.</text>
</comment>
<keyword evidence="2" id="KW-0812">Transmembrane</keyword>
<organism evidence="3 4">
    <name type="scientific">Planoprotostelium fungivorum</name>
    <dbReference type="NCBI Taxonomy" id="1890364"/>
    <lineage>
        <taxon>Eukaryota</taxon>
        <taxon>Amoebozoa</taxon>
        <taxon>Evosea</taxon>
        <taxon>Variosea</taxon>
        <taxon>Cavosteliida</taxon>
        <taxon>Cavosteliaceae</taxon>
        <taxon>Planoprotostelium</taxon>
    </lineage>
</organism>
<keyword evidence="4" id="KW-1185">Reference proteome</keyword>
<dbReference type="OrthoDB" id="10253383at2759"/>
<evidence type="ECO:0000256" key="1">
    <source>
        <dbReference type="SAM" id="MobiDB-lite"/>
    </source>
</evidence>
<evidence type="ECO:0000313" key="4">
    <source>
        <dbReference type="Proteomes" id="UP000241769"/>
    </source>
</evidence>
<name>A0A2P6MX25_9EUKA</name>
<gene>
    <name evidence="3" type="ORF">PROFUN_07781</name>
</gene>
<dbReference type="AlphaFoldDB" id="A0A2P6MX25"/>
<evidence type="ECO:0000256" key="2">
    <source>
        <dbReference type="SAM" id="Phobius"/>
    </source>
</evidence>
<proteinExistence type="predicted"/>
<feature type="transmembrane region" description="Helical" evidence="2">
    <location>
        <begin position="59"/>
        <end position="80"/>
    </location>
</feature>
<protein>
    <submittedName>
        <fullName evidence="3">Uncharacterized protein</fullName>
    </submittedName>
</protein>
<accession>A0A2P6MX25</accession>
<dbReference type="EMBL" id="MDYQ01000337">
    <property type="protein sequence ID" value="PRP76259.1"/>
    <property type="molecule type" value="Genomic_DNA"/>
</dbReference>
<dbReference type="Proteomes" id="UP000241769">
    <property type="component" value="Unassembled WGS sequence"/>
</dbReference>
<dbReference type="InParanoid" id="A0A2P6MX25"/>
<evidence type="ECO:0000313" key="3">
    <source>
        <dbReference type="EMBL" id="PRP76259.1"/>
    </source>
</evidence>
<keyword evidence="2" id="KW-1133">Transmembrane helix</keyword>
<keyword evidence="2" id="KW-0472">Membrane</keyword>
<feature type="region of interest" description="Disordered" evidence="1">
    <location>
        <begin position="25"/>
        <end position="45"/>
    </location>
</feature>
<feature type="compositionally biased region" description="Basic and acidic residues" evidence="1">
    <location>
        <begin position="35"/>
        <end position="45"/>
    </location>
</feature>
<reference evidence="3 4" key="1">
    <citation type="journal article" date="2018" name="Genome Biol. Evol.">
        <title>Multiple Roots of Fruiting Body Formation in Amoebozoa.</title>
        <authorList>
            <person name="Hillmann F."/>
            <person name="Forbes G."/>
            <person name="Novohradska S."/>
            <person name="Ferling I."/>
            <person name="Riege K."/>
            <person name="Groth M."/>
            <person name="Westermann M."/>
            <person name="Marz M."/>
            <person name="Spaller T."/>
            <person name="Winckler T."/>
            <person name="Schaap P."/>
            <person name="Glockner G."/>
        </authorList>
    </citation>
    <scope>NUCLEOTIDE SEQUENCE [LARGE SCALE GENOMIC DNA]</scope>
    <source>
        <strain evidence="3 4">Jena</strain>
    </source>
</reference>
<sequence>MVAFWTKSQESQEVEMVAGNDVEMESHADNATVESHVDPKKQREKERKKYFESRIHSKYVRIFLAIMWIASVAVFFFWLIPASIEYQKGLKNPSSSVSTESIPDVPVPRVLICNWNQDNTGDHSCNYCNITLLSCIETKHNTNCADRWIHTPKVTPWGIFDCYTFNDEKDNVSLSSDIGYAGSVATLWSVPPPPVSTFSREGAQVSFFVNNGSLISNNTIYTESRFAPFRLDTFYSLQYVQIQHTEQGAEDIPDEFYYQTVNSHTNLIVNTSNPLARSTHYIGISWGLQTLSKKVIIYKTDFTLENFFGDFAGILGALVGISAQKLAGSLPIFFYSIVYRTLHPTEDYWR</sequence>